<organism evidence="2 3">
    <name type="scientific">Actinomadura vinacea</name>
    <dbReference type="NCBI Taxonomy" id="115336"/>
    <lineage>
        <taxon>Bacteria</taxon>
        <taxon>Bacillati</taxon>
        <taxon>Actinomycetota</taxon>
        <taxon>Actinomycetes</taxon>
        <taxon>Streptosporangiales</taxon>
        <taxon>Thermomonosporaceae</taxon>
        <taxon>Actinomadura</taxon>
    </lineage>
</organism>
<dbReference type="Proteomes" id="UP001501231">
    <property type="component" value="Unassembled WGS sequence"/>
</dbReference>
<sequence>MAEWRLGAAEQRVWSAFPRGEWVDLRTGDSAEDDPSAGAAWDDGRVVRGEVIAALLLGAVPPDPGRRPAIRLSGARIEGRLDLMGAEVPYTLVCEHCHFDGPIRLVEATTRTIRITGSDIHSINAPRLVLDGLLNLHRSTVRHGLRLDRARVNGEITLRAARIAPDAEGVAVAADGLVVDGEMEANHGFRATGAVRLRNARIEGRLGLEDAVVEAPGGMALTLDRATVNGGLIATGIAVEGMTVLRGTRIEGRLDLQDARVNTPAGTGRPALDVSRATVNGGLMGSRLTVDGETALRDTRVSGGVHLDAAVLRNREGPALGAGGLAVEGPLLCRDGFTAEGGILLPGAQIRSVLALRGASLAALDGTALDLGRASLGELDGTALEVSAGTVNLSGAQVANHVGLSRARLRNDGVALTADNAAVGATFDCGGMRAQGEVRAVLSRIGGRLLLQDAHLENPGGKALRLSRAEIAADVFGNRTVALGMVKLTGARIGGRLDLKPARLSAPGGVALHARGLQASEFVLRPSEPVEGTVILEHARIGVLHDDPGTWPEALSLNGLTYESLEPRLPARDRLRWLALDPGARQPQPYEHLAAHYTALGQHGQARQVLLAKERLHHRRGTPIGRVWGVLQDAAVGYGYQPWRAVLWLGLLVTAGALVYGAEPPKPLKPGEAPHFNPVVYALDLLLPLVDLGQERAFNPAGGYQWFSYALVAAGWILVTVIAAAVARVLSRR</sequence>
<keyword evidence="1" id="KW-0812">Transmembrane</keyword>
<reference evidence="2 3" key="1">
    <citation type="journal article" date="2019" name="Int. J. Syst. Evol. Microbiol.">
        <title>The Global Catalogue of Microorganisms (GCM) 10K type strain sequencing project: providing services to taxonomists for standard genome sequencing and annotation.</title>
        <authorList>
            <consortium name="The Broad Institute Genomics Platform"/>
            <consortium name="The Broad Institute Genome Sequencing Center for Infectious Disease"/>
            <person name="Wu L."/>
            <person name="Ma J."/>
        </authorList>
    </citation>
    <scope>NUCLEOTIDE SEQUENCE [LARGE SCALE GENOMIC DNA]</scope>
    <source>
        <strain evidence="2 3">JCM 3325</strain>
    </source>
</reference>
<keyword evidence="3" id="KW-1185">Reference proteome</keyword>
<name>A0ABN3K8D9_9ACTN</name>
<accession>A0ABN3K8D9</accession>
<feature type="transmembrane region" description="Helical" evidence="1">
    <location>
        <begin position="706"/>
        <end position="730"/>
    </location>
</feature>
<evidence type="ECO:0000313" key="2">
    <source>
        <dbReference type="EMBL" id="GAA2449746.1"/>
    </source>
</evidence>
<evidence type="ECO:0000313" key="3">
    <source>
        <dbReference type="Proteomes" id="UP001501231"/>
    </source>
</evidence>
<keyword evidence="1" id="KW-0472">Membrane</keyword>
<dbReference type="EMBL" id="BAAARW010000037">
    <property type="protein sequence ID" value="GAA2449746.1"/>
    <property type="molecule type" value="Genomic_DNA"/>
</dbReference>
<comment type="caution">
    <text evidence="2">The sequence shown here is derived from an EMBL/GenBank/DDBJ whole genome shotgun (WGS) entry which is preliminary data.</text>
</comment>
<proteinExistence type="predicted"/>
<dbReference type="RefSeq" id="WP_344596286.1">
    <property type="nucleotide sequence ID" value="NZ_BAAARW010000037.1"/>
</dbReference>
<keyword evidence="1" id="KW-1133">Transmembrane helix</keyword>
<evidence type="ECO:0008006" key="4">
    <source>
        <dbReference type="Google" id="ProtNLM"/>
    </source>
</evidence>
<gene>
    <name evidence="2" type="ORF">GCM10010191_79360</name>
</gene>
<evidence type="ECO:0000256" key="1">
    <source>
        <dbReference type="SAM" id="Phobius"/>
    </source>
</evidence>
<protein>
    <recommendedName>
        <fullName evidence="4">Membrane-associated oxidoreductase</fullName>
    </recommendedName>
</protein>